<sequence length="259" mass="28166">MHLGRTFVIAANVFREVIRDRILYLIAFYGLVLAAATQLLPWVAANTQDKILLDLGIAAISLLGLLVAVFVGTGLVNKEIEKRTVFVMIAKPISTAEFIVGKHWGLTAVLAVLVAAMTGIFFAVLSVQQIPFPVLSLSLAALFQILELSLISAVAILFGVLTSPVLAMLLTLAIYLMGHLSRDLLTLGNLAKDTALSQVTQALYLILPDLARLDWKNQAVYGMELMPSLLELVSHAAYGLIYTALLLAIATFIFSRRQF</sequence>
<feature type="transmembrane region" description="Helical" evidence="1">
    <location>
        <begin position="153"/>
        <end position="177"/>
    </location>
</feature>
<organism evidence="2">
    <name type="scientific">Leptolyngbya sp. NK1-12</name>
    <dbReference type="NCBI Taxonomy" id="2547451"/>
    <lineage>
        <taxon>Bacteria</taxon>
        <taxon>Bacillati</taxon>
        <taxon>Cyanobacteriota</taxon>
        <taxon>Cyanophyceae</taxon>
        <taxon>Leptolyngbyales</taxon>
        <taxon>Leptolyngbyaceae</taxon>
        <taxon>Leptolyngbya group</taxon>
        <taxon>Leptolyngbya</taxon>
    </lineage>
</organism>
<feature type="transmembrane region" description="Helical" evidence="1">
    <location>
        <begin position="22"/>
        <end position="43"/>
    </location>
</feature>
<reference evidence="2" key="1">
    <citation type="submission" date="2020-05" db="EMBL/GenBank/DDBJ databases">
        <authorList>
            <person name="Zhu T."/>
            <person name="Keshari N."/>
            <person name="Lu X."/>
        </authorList>
    </citation>
    <scope>NUCLEOTIDE SEQUENCE</scope>
    <source>
        <strain evidence="2">NK1-12</strain>
    </source>
</reference>
<dbReference type="GO" id="GO:0005886">
    <property type="term" value="C:plasma membrane"/>
    <property type="evidence" value="ECO:0007669"/>
    <property type="project" value="UniProtKB-SubCell"/>
</dbReference>
<dbReference type="GO" id="GO:0140359">
    <property type="term" value="F:ABC-type transporter activity"/>
    <property type="evidence" value="ECO:0007669"/>
    <property type="project" value="InterPro"/>
</dbReference>
<evidence type="ECO:0000313" key="2">
    <source>
        <dbReference type="EMBL" id="WNZ25111.1"/>
    </source>
</evidence>
<dbReference type="RefSeq" id="WP_316431225.1">
    <property type="nucleotide sequence ID" value="NZ_CP053586.1"/>
</dbReference>
<keyword evidence="1" id="KW-0812">Transmembrane</keyword>
<proteinExistence type="predicted"/>
<feature type="transmembrane region" description="Helical" evidence="1">
    <location>
        <begin position="104"/>
        <end position="124"/>
    </location>
</feature>
<dbReference type="EMBL" id="CP053586">
    <property type="protein sequence ID" value="WNZ25111.1"/>
    <property type="molecule type" value="Genomic_DNA"/>
</dbReference>
<dbReference type="Pfam" id="PF12679">
    <property type="entry name" value="ABC2_membrane_2"/>
    <property type="match status" value="1"/>
</dbReference>
<name>A0AA97AJN6_9CYAN</name>
<protein>
    <submittedName>
        <fullName evidence="2">ABC transporter permease</fullName>
    </submittedName>
</protein>
<feature type="transmembrane region" description="Helical" evidence="1">
    <location>
        <begin position="130"/>
        <end position="146"/>
    </location>
</feature>
<dbReference type="PANTHER" id="PTHR43471:SF10">
    <property type="entry name" value="SLL1107 PROTEIN"/>
    <property type="match status" value="1"/>
</dbReference>
<keyword evidence="1" id="KW-1133">Transmembrane helix</keyword>
<dbReference type="PANTHER" id="PTHR43471">
    <property type="entry name" value="ABC TRANSPORTER PERMEASE"/>
    <property type="match status" value="1"/>
</dbReference>
<feature type="transmembrane region" description="Helical" evidence="1">
    <location>
        <begin position="55"/>
        <end position="76"/>
    </location>
</feature>
<feature type="transmembrane region" description="Helical" evidence="1">
    <location>
        <begin position="232"/>
        <end position="254"/>
    </location>
</feature>
<dbReference type="AlphaFoldDB" id="A0AA97AJN6"/>
<evidence type="ECO:0000256" key="1">
    <source>
        <dbReference type="SAM" id="Phobius"/>
    </source>
</evidence>
<gene>
    <name evidence="2" type="ORF">HJG54_21160</name>
</gene>
<accession>A0AA97AJN6</accession>
<keyword evidence="1" id="KW-0472">Membrane</keyword>